<dbReference type="OrthoDB" id="5348404at2759"/>
<keyword evidence="8" id="KW-1185">Reference proteome</keyword>
<evidence type="ECO:0000256" key="1">
    <source>
        <dbReference type="ARBA" id="ARBA00010980"/>
    </source>
</evidence>
<name>A0A1J9R021_9PEZI</name>
<dbReference type="SUPFAM" id="SSF51126">
    <property type="entry name" value="Pectin lyase-like"/>
    <property type="match status" value="1"/>
</dbReference>
<dbReference type="Pfam" id="PF00544">
    <property type="entry name" value="Pectate_lyase_4"/>
    <property type="match status" value="1"/>
</dbReference>
<dbReference type="PANTHER" id="PTHR31683">
    <property type="entry name" value="PECTATE LYASE 18-RELATED"/>
    <property type="match status" value="1"/>
</dbReference>
<dbReference type="InterPro" id="IPR045032">
    <property type="entry name" value="PEL"/>
</dbReference>
<evidence type="ECO:0000313" key="8">
    <source>
        <dbReference type="Proteomes" id="UP000183809"/>
    </source>
</evidence>
<dbReference type="InterPro" id="IPR011050">
    <property type="entry name" value="Pectin_lyase_fold/virulence"/>
</dbReference>
<dbReference type="EMBL" id="MNUE01000026">
    <property type="protein sequence ID" value="OJD33953.1"/>
    <property type="molecule type" value="Genomic_DNA"/>
</dbReference>
<organism evidence="7 8">
    <name type="scientific">Diplodia corticola</name>
    <dbReference type="NCBI Taxonomy" id="236234"/>
    <lineage>
        <taxon>Eukaryota</taxon>
        <taxon>Fungi</taxon>
        <taxon>Dikarya</taxon>
        <taxon>Ascomycota</taxon>
        <taxon>Pezizomycotina</taxon>
        <taxon>Dothideomycetes</taxon>
        <taxon>Dothideomycetes incertae sedis</taxon>
        <taxon>Botryosphaeriales</taxon>
        <taxon>Botryosphaeriaceae</taxon>
        <taxon>Diplodia</taxon>
    </lineage>
</organism>
<evidence type="ECO:0000256" key="3">
    <source>
        <dbReference type="ARBA" id="ARBA00023239"/>
    </source>
</evidence>
<dbReference type="Gene3D" id="2.160.20.10">
    <property type="entry name" value="Single-stranded right-handed beta-helix, Pectin lyase-like"/>
    <property type="match status" value="1"/>
</dbReference>
<dbReference type="STRING" id="236234.A0A1J9R021"/>
<dbReference type="InterPro" id="IPR012334">
    <property type="entry name" value="Pectin_lyas_fold"/>
</dbReference>
<dbReference type="GO" id="GO:0030570">
    <property type="term" value="F:pectate lyase activity"/>
    <property type="evidence" value="ECO:0007669"/>
    <property type="project" value="InterPro"/>
</dbReference>
<feature type="signal peptide" evidence="5">
    <location>
        <begin position="1"/>
        <end position="21"/>
    </location>
</feature>
<comment type="subcellular location">
    <subcellularLocation>
        <location evidence="4">Secreted</location>
    </subcellularLocation>
</comment>
<sequence length="520" mass="56012">MPGAPVALSLALAAFCSLSCALQPYDGPAPQLPDRTPFGFGAAATGGGTPTANNTYVVDNMPDLRTVLKMETPRTVYVKGEIKGSEINETVTGDCQFYVDSSNNSKFNFTLYLMGMNETYTGLVQDAADAGQQFDGQNATELLDLIKRQNGWRSQVQNVQKSWESIDAAGNLTLVGWDSSAYLHGVNLNFNTRSNIIMRNIRISSPRDCFPSPETYPSSWNARYDAVSMVSSHTVWFDGNVFEDGPTAVAPDDFLWGWKVDRYDGLFDAEDGTDSVTFSHNVVANHHKSLLWGGGEKEGPLDLGKMRFTVFGNHFSNSMSRNPLMRFGTFYIVANLFENYAEQAPLFADDSVSSPNATKRATTAAAAANETSSYKPNFQYNLGVYNASTVVVAANAFVQSGTHGADDSSRIFSFSDLSTPQLPATLCSPADIANSSSSSSALDALKIKSTFNGASIDLQRNAENTWAYAREDDDDGEFVDGGFVTGCEGLAAQEVPVDAFGGDAAAVEAYVRKNAGQTTA</sequence>
<feature type="chain" id="PRO_5012792102" evidence="5">
    <location>
        <begin position="22"/>
        <end position="520"/>
    </location>
</feature>
<evidence type="ECO:0000259" key="6">
    <source>
        <dbReference type="SMART" id="SM00656"/>
    </source>
</evidence>
<keyword evidence="4" id="KW-0964">Secreted</keyword>
<accession>A0A1J9R021</accession>
<evidence type="ECO:0000256" key="4">
    <source>
        <dbReference type="RuleBase" id="RU361173"/>
    </source>
</evidence>
<comment type="caution">
    <text evidence="7">The sequence shown here is derived from an EMBL/GenBank/DDBJ whole genome shotgun (WGS) entry which is preliminary data.</text>
</comment>
<dbReference type="RefSeq" id="XP_020130213.1">
    <property type="nucleotide sequence ID" value="XM_020273485.1"/>
</dbReference>
<reference evidence="7 8" key="1">
    <citation type="submission" date="2016-10" db="EMBL/GenBank/DDBJ databases">
        <title>Proteomics and genomics reveal pathogen-plant mechanisms compatible with a hemibiotrophic lifestyle of Diplodia corticola.</title>
        <authorList>
            <person name="Fernandes I."/>
            <person name="De Jonge R."/>
            <person name="Van De Peer Y."/>
            <person name="Devreese B."/>
            <person name="Alves A."/>
            <person name="Esteves A.C."/>
        </authorList>
    </citation>
    <scope>NUCLEOTIDE SEQUENCE [LARGE SCALE GENOMIC DNA]</scope>
    <source>
        <strain evidence="7 8">CBS 112549</strain>
    </source>
</reference>
<protein>
    <submittedName>
        <fullName evidence="7">Pectate lyase</fullName>
    </submittedName>
</protein>
<comment type="similarity">
    <text evidence="1 4">Belongs to the polysaccharide lyase 1 family.</text>
</comment>
<gene>
    <name evidence="7" type="ORF">BKCO1_2600082</name>
</gene>
<keyword evidence="3 4" id="KW-0456">Lyase</keyword>
<keyword evidence="4" id="KW-0119">Carbohydrate metabolism</keyword>
<dbReference type="GeneID" id="31013746"/>
<dbReference type="GO" id="GO:0000272">
    <property type="term" value="P:polysaccharide catabolic process"/>
    <property type="evidence" value="ECO:0007669"/>
    <property type="project" value="UniProtKB-KW"/>
</dbReference>
<dbReference type="Proteomes" id="UP000183809">
    <property type="component" value="Unassembled WGS sequence"/>
</dbReference>
<dbReference type="GO" id="GO:0005576">
    <property type="term" value="C:extracellular region"/>
    <property type="evidence" value="ECO:0007669"/>
    <property type="project" value="UniProtKB-SubCell"/>
</dbReference>
<dbReference type="PANTHER" id="PTHR31683:SF18">
    <property type="entry name" value="PECTATE LYASE 21-RELATED"/>
    <property type="match status" value="1"/>
</dbReference>
<dbReference type="SMART" id="SM00656">
    <property type="entry name" value="Amb_all"/>
    <property type="match status" value="1"/>
</dbReference>
<evidence type="ECO:0000313" key="7">
    <source>
        <dbReference type="EMBL" id="OJD33953.1"/>
    </source>
</evidence>
<keyword evidence="4" id="KW-0624">Polysaccharide degradation</keyword>
<proteinExistence type="inferred from homology"/>
<evidence type="ECO:0000256" key="2">
    <source>
        <dbReference type="ARBA" id="ARBA00022729"/>
    </source>
</evidence>
<evidence type="ECO:0000256" key="5">
    <source>
        <dbReference type="SAM" id="SignalP"/>
    </source>
</evidence>
<dbReference type="InterPro" id="IPR002022">
    <property type="entry name" value="Pec_lyase"/>
</dbReference>
<keyword evidence="2 5" id="KW-0732">Signal</keyword>
<dbReference type="AlphaFoldDB" id="A0A1J9R021"/>
<feature type="domain" description="Pectate lyase" evidence="6">
    <location>
        <begin position="132"/>
        <end position="353"/>
    </location>
</feature>